<evidence type="ECO:0000256" key="8">
    <source>
        <dbReference type="HAMAP-Rule" id="MF_00105"/>
    </source>
</evidence>
<dbReference type="PANTHER" id="PTHR30437:SF4">
    <property type="entry name" value="TRANSCRIPTION ELONGATION FACTOR GREA"/>
    <property type="match status" value="1"/>
</dbReference>
<dbReference type="GO" id="GO:0003677">
    <property type="term" value="F:DNA binding"/>
    <property type="evidence" value="ECO:0007669"/>
    <property type="project" value="UniProtKB-UniRule"/>
</dbReference>
<dbReference type="InterPro" id="IPR022691">
    <property type="entry name" value="Tscrpt_elong_fac_GreA/B_N"/>
</dbReference>
<keyword evidence="4 8" id="KW-0238">DNA-binding</keyword>
<protein>
    <recommendedName>
        <fullName evidence="2 8">Transcription elongation factor GreA</fullName>
    </recommendedName>
    <alternativeName>
        <fullName evidence="7 8">Transcript cleavage factor GreA</fullName>
    </alternativeName>
</protein>
<evidence type="ECO:0000256" key="5">
    <source>
        <dbReference type="ARBA" id="ARBA00023163"/>
    </source>
</evidence>
<dbReference type="InterPro" id="IPR018151">
    <property type="entry name" value="TF_GreA/GreB_CS"/>
</dbReference>
<dbReference type="InterPro" id="IPR028624">
    <property type="entry name" value="Tscrpt_elong_fac_GreA/B"/>
</dbReference>
<name>A0A1F7VCR1_9BACT</name>
<evidence type="ECO:0000256" key="3">
    <source>
        <dbReference type="ARBA" id="ARBA00023015"/>
    </source>
</evidence>
<proteinExistence type="inferred from homology"/>
<dbReference type="HAMAP" id="MF_00105">
    <property type="entry name" value="GreA_GreB"/>
    <property type="match status" value="1"/>
</dbReference>
<dbReference type="Gene3D" id="3.10.50.30">
    <property type="entry name" value="Transcription elongation factor, GreA/GreB, C-terminal domain"/>
    <property type="match status" value="1"/>
</dbReference>
<dbReference type="SUPFAM" id="SSF46557">
    <property type="entry name" value="GreA transcript cleavage protein, N-terminal domain"/>
    <property type="match status" value="1"/>
</dbReference>
<keyword evidence="12" id="KW-0648">Protein biosynthesis</keyword>
<dbReference type="InterPro" id="IPR036805">
    <property type="entry name" value="Tscrpt_elong_fac_GreA/B_N_sf"/>
</dbReference>
<evidence type="ECO:0000259" key="11">
    <source>
        <dbReference type="Pfam" id="PF03449"/>
    </source>
</evidence>
<evidence type="ECO:0000256" key="9">
    <source>
        <dbReference type="RuleBase" id="RU000556"/>
    </source>
</evidence>
<keyword evidence="3 8" id="KW-0805">Transcription regulation</keyword>
<dbReference type="GO" id="GO:0003746">
    <property type="term" value="F:translation elongation factor activity"/>
    <property type="evidence" value="ECO:0007669"/>
    <property type="project" value="UniProtKB-KW"/>
</dbReference>
<dbReference type="InterPro" id="IPR006359">
    <property type="entry name" value="Tscrpt_elong_fac_GreA"/>
</dbReference>
<evidence type="ECO:0000256" key="2">
    <source>
        <dbReference type="ARBA" id="ARBA00013729"/>
    </source>
</evidence>
<evidence type="ECO:0000313" key="13">
    <source>
        <dbReference type="Proteomes" id="UP000178264"/>
    </source>
</evidence>
<dbReference type="SUPFAM" id="SSF54534">
    <property type="entry name" value="FKBP-like"/>
    <property type="match status" value="1"/>
</dbReference>
<keyword evidence="5 8" id="KW-0804">Transcription</keyword>
<dbReference type="NCBIfam" id="NF001263">
    <property type="entry name" value="PRK00226.1-4"/>
    <property type="match status" value="1"/>
</dbReference>
<sequence length="159" mass="17680">MPGYNQLTYLTKEGYEKLKEELRTLKTVKRKEVAWRIQQAKELGDLSENAEYTEAKNEQAFLEGRIAELENVIKNAEIISSVKRPAGGMVEVGAHIQVKTEDGKETEFTIVGSQEADPKSGIISNESPLGRAFLGHMVGDKVEVQVPKGIATYQIVKVF</sequence>
<dbReference type="NCBIfam" id="NF001261">
    <property type="entry name" value="PRK00226.1-2"/>
    <property type="match status" value="1"/>
</dbReference>
<comment type="caution">
    <text evidence="12">The sequence shown here is derived from an EMBL/GenBank/DDBJ whole genome shotgun (WGS) entry which is preliminary data.</text>
</comment>
<feature type="domain" description="Transcription elongation factor GreA/GreB N-terminal" evidence="11">
    <location>
        <begin position="9"/>
        <end position="78"/>
    </location>
</feature>
<dbReference type="InterPro" id="IPR023459">
    <property type="entry name" value="Tscrpt_elong_fac_GreA/B_fam"/>
</dbReference>
<dbReference type="GO" id="GO:0032784">
    <property type="term" value="P:regulation of DNA-templated transcription elongation"/>
    <property type="evidence" value="ECO:0007669"/>
    <property type="project" value="UniProtKB-UniRule"/>
</dbReference>
<dbReference type="EMBL" id="MGER01000038">
    <property type="protein sequence ID" value="OGL88316.1"/>
    <property type="molecule type" value="Genomic_DNA"/>
</dbReference>
<dbReference type="PIRSF" id="PIRSF006092">
    <property type="entry name" value="GreA_GreB"/>
    <property type="match status" value="1"/>
</dbReference>
<dbReference type="InterPro" id="IPR001437">
    <property type="entry name" value="Tscrpt_elong_fac_GreA/B_C"/>
</dbReference>
<evidence type="ECO:0000256" key="4">
    <source>
        <dbReference type="ARBA" id="ARBA00023125"/>
    </source>
</evidence>
<dbReference type="GO" id="GO:0070063">
    <property type="term" value="F:RNA polymerase binding"/>
    <property type="evidence" value="ECO:0007669"/>
    <property type="project" value="InterPro"/>
</dbReference>
<keyword evidence="8" id="KW-0175">Coiled coil</keyword>
<evidence type="ECO:0000256" key="1">
    <source>
        <dbReference type="ARBA" id="ARBA00008213"/>
    </source>
</evidence>
<dbReference type="Pfam" id="PF01272">
    <property type="entry name" value="GreA_GreB"/>
    <property type="match status" value="1"/>
</dbReference>
<accession>A0A1F7VCR1</accession>
<dbReference type="Pfam" id="PF03449">
    <property type="entry name" value="GreA_GreB_N"/>
    <property type="match status" value="1"/>
</dbReference>
<evidence type="ECO:0000313" key="12">
    <source>
        <dbReference type="EMBL" id="OGL88316.1"/>
    </source>
</evidence>
<evidence type="ECO:0000256" key="7">
    <source>
        <dbReference type="ARBA" id="ARBA00030776"/>
    </source>
</evidence>
<reference evidence="12 13" key="1">
    <citation type="journal article" date="2016" name="Nat. Commun.">
        <title>Thousands of microbial genomes shed light on interconnected biogeochemical processes in an aquifer system.</title>
        <authorList>
            <person name="Anantharaman K."/>
            <person name="Brown C.T."/>
            <person name="Hug L.A."/>
            <person name="Sharon I."/>
            <person name="Castelle C.J."/>
            <person name="Probst A.J."/>
            <person name="Thomas B.C."/>
            <person name="Singh A."/>
            <person name="Wilkins M.J."/>
            <person name="Karaoz U."/>
            <person name="Brodie E.L."/>
            <person name="Williams K.H."/>
            <person name="Hubbard S.S."/>
            <person name="Banfield J.F."/>
        </authorList>
    </citation>
    <scope>NUCLEOTIDE SEQUENCE [LARGE SCALE GENOMIC DNA]</scope>
</reference>
<evidence type="ECO:0000256" key="6">
    <source>
        <dbReference type="ARBA" id="ARBA00024916"/>
    </source>
</evidence>
<dbReference type="Proteomes" id="UP000178264">
    <property type="component" value="Unassembled WGS sequence"/>
</dbReference>
<comment type="function">
    <text evidence="6 8 9">Necessary for efficient RNA polymerase transcription elongation past template-encoded arresting sites. The arresting sites in DNA have the property of trapping a certain fraction of elongating RNA polymerases that pass through, resulting in locked ternary complexes. Cleavage of the nascent transcript by cleavage factors such as GreA or GreB allows the resumption of elongation from the new 3'terminus. GreA releases sequences of 2 to 3 nucleotides.</text>
</comment>
<gene>
    <name evidence="8" type="primary">greA</name>
    <name evidence="12" type="ORF">A3I42_04590</name>
</gene>
<dbReference type="InterPro" id="IPR036953">
    <property type="entry name" value="GreA/GreB_C_sf"/>
</dbReference>
<dbReference type="FunFam" id="1.10.287.180:FF:000001">
    <property type="entry name" value="Transcription elongation factor GreA"/>
    <property type="match status" value="1"/>
</dbReference>
<comment type="similarity">
    <text evidence="1 8 9">Belongs to the GreA/GreB family.</text>
</comment>
<organism evidence="12 13">
    <name type="scientific">Candidatus Uhrbacteria bacterium RIFCSPLOWO2_02_FULL_49_11</name>
    <dbReference type="NCBI Taxonomy" id="1802409"/>
    <lineage>
        <taxon>Bacteria</taxon>
        <taxon>Candidatus Uhriibacteriota</taxon>
    </lineage>
</organism>
<dbReference type="GO" id="GO:0006354">
    <property type="term" value="P:DNA-templated transcription elongation"/>
    <property type="evidence" value="ECO:0007669"/>
    <property type="project" value="TreeGrafter"/>
</dbReference>
<dbReference type="NCBIfam" id="TIGR01462">
    <property type="entry name" value="greA"/>
    <property type="match status" value="1"/>
</dbReference>
<dbReference type="Gene3D" id="1.10.287.180">
    <property type="entry name" value="Transcription elongation factor, GreA/GreB, N-terminal domain"/>
    <property type="match status" value="1"/>
</dbReference>
<feature type="domain" description="Transcription elongation factor GreA/GreB C-terminal" evidence="10">
    <location>
        <begin position="88"/>
        <end position="158"/>
    </location>
</feature>
<keyword evidence="12" id="KW-0251">Elongation factor</keyword>
<dbReference type="PANTHER" id="PTHR30437">
    <property type="entry name" value="TRANSCRIPTION ELONGATION FACTOR GREA"/>
    <property type="match status" value="1"/>
</dbReference>
<dbReference type="PROSITE" id="PS00829">
    <property type="entry name" value="GREAB_1"/>
    <property type="match status" value="1"/>
</dbReference>
<evidence type="ECO:0000259" key="10">
    <source>
        <dbReference type="Pfam" id="PF01272"/>
    </source>
</evidence>
<dbReference type="AlphaFoldDB" id="A0A1F7VCR1"/>
<feature type="coiled-coil region" evidence="8">
    <location>
        <begin position="52"/>
        <end position="79"/>
    </location>
</feature>
<dbReference type="FunFam" id="3.10.50.30:FF:000001">
    <property type="entry name" value="Transcription elongation factor GreA"/>
    <property type="match status" value="1"/>
</dbReference>